<feature type="non-terminal residue" evidence="1">
    <location>
        <position position="1"/>
    </location>
</feature>
<dbReference type="Gene3D" id="1.25.40.10">
    <property type="entry name" value="Tetratricopeptide repeat domain"/>
    <property type="match status" value="1"/>
</dbReference>
<keyword evidence="2" id="KW-1185">Reference proteome</keyword>
<comment type="caution">
    <text evidence="1">The sequence shown here is derived from an EMBL/GenBank/DDBJ whole genome shotgun (WGS) entry which is preliminary data.</text>
</comment>
<protein>
    <recommendedName>
        <fullName evidence="3">Tetratricopeptide repeat protein</fullName>
    </recommendedName>
</protein>
<accession>A0ABT7B725</accession>
<organism evidence="1 2">
    <name type="scientific">Roseofilum capinflatum BLCC-M114</name>
    <dbReference type="NCBI Taxonomy" id="3022440"/>
    <lineage>
        <taxon>Bacteria</taxon>
        <taxon>Bacillati</taxon>
        <taxon>Cyanobacteriota</taxon>
        <taxon>Cyanophyceae</taxon>
        <taxon>Desertifilales</taxon>
        <taxon>Desertifilaceae</taxon>
        <taxon>Roseofilum</taxon>
        <taxon>Roseofilum capinflatum</taxon>
    </lineage>
</organism>
<proteinExistence type="predicted"/>
<name>A0ABT7B725_9CYAN</name>
<dbReference type="InterPro" id="IPR011990">
    <property type="entry name" value="TPR-like_helical_dom_sf"/>
</dbReference>
<dbReference type="PANTHER" id="PTHR37910:SF2">
    <property type="entry name" value="EXPRESSED PROTEIN"/>
    <property type="match status" value="1"/>
</dbReference>
<dbReference type="PANTHER" id="PTHR37910">
    <property type="entry name" value="EXPRESSED PROTEIN"/>
    <property type="match status" value="1"/>
</dbReference>
<dbReference type="EMBL" id="JAQOSO010000057">
    <property type="protein sequence ID" value="MDJ1174637.1"/>
    <property type="molecule type" value="Genomic_DNA"/>
</dbReference>
<dbReference type="SUPFAM" id="SSF48452">
    <property type="entry name" value="TPR-like"/>
    <property type="match status" value="1"/>
</dbReference>
<evidence type="ECO:0008006" key="3">
    <source>
        <dbReference type="Google" id="ProtNLM"/>
    </source>
</evidence>
<sequence>GAIADYKTCNELAPNFAFALASQALATYELGETEQAIKMMRNLNRKYPQFADMRAALSAALWVEGKQGEAESNWVAAVGLDSRYKDMDWVKNIRRWPPTITEALERFLSLS</sequence>
<reference evidence="1 2" key="1">
    <citation type="submission" date="2023-01" db="EMBL/GenBank/DDBJ databases">
        <title>Novel diversity within Roseofilum (Cyanobacteria; Desertifilaceae) from marine benthic mats with descriptions of four novel species.</title>
        <authorList>
            <person name="Wang Y."/>
            <person name="Berthold D.E."/>
            <person name="Hu J."/>
            <person name="Lefler F.W."/>
            <person name="Laughinghouse H.D. IV."/>
        </authorList>
    </citation>
    <scope>NUCLEOTIDE SEQUENCE [LARGE SCALE GENOMIC DNA]</scope>
    <source>
        <strain evidence="1 2">BLCC-M114</strain>
    </source>
</reference>
<dbReference type="Proteomes" id="UP001235849">
    <property type="component" value="Unassembled WGS sequence"/>
</dbReference>
<gene>
    <name evidence="1" type="ORF">PMG25_11090</name>
</gene>
<evidence type="ECO:0000313" key="2">
    <source>
        <dbReference type="Proteomes" id="UP001235849"/>
    </source>
</evidence>
<evidence type="ECO:0000313" key="1">
    <source>
        <dbReference type="EMBL" id="MDJ1174637.1"/>
    </source>
</evidence>